<dbReference type="InterPro" id="IPR032357">
    <property type="entry name" value="DUF4866"/>
</dbReference>
<dbReference type="AlphaFoldDB" id="A0A173R4P6"/>
<accession>A0A173R4P6</accession>
<dbReference type="Proteomes" id="UP000245288">
    <property type="component" value="Unassembled WGS sequence"/>
</dbReference>
<reference evidence="3 5" key="1">
    <citation type="submission" date="2014-09" db="EMBL/GenBank/DDBJ databases">
        <title>Butyrate-producing bacteria isolated from human gut.</title>
        <authorList>
            <person name="Zhang Q."/>
            <person name="Zhao L."/>
        </authorList>
    </citation>
    <scope>NUCLEOTIDE SEQUENCE [LARGE SCALE GENOMIC DNA]</scope>
    <source>
        <strain evidence="3 5">21</strain>
    </source>
</reference>
<name>A0A173R4P6_EUBRA</name>
<dbReference type="RefSeq" id="WP_021737660.1">
    <property type="nucleotide sequence ID" value="NZ_CABKSU010000006.1"/>
</dbReference>
<dbReference type="EMBL" id="WKRA01000015">
    <property type="protein sequence ID" value="MSD16421.1"/>
    <property type="molecule type" value="Genomic_DNA"/>
</dbReference>
<dbReference type="Pfam" id="PF16160">
    <property type="entry name" value="DUF4866"/>
    <property type="match status" value="1"/>
</dbReference>
<proteinExistence type="predicted"/>
<protein>
    <submittedName>
        <fullName evidence="2">DUF4866 domain-containing protein</fullName>
    </submittedName>
</protein>
<gene>
    <name evidence="1" type="ORF">ERS852448_00202</name>
    <name evidence="2" type="ORF">GKE72_10150</name>
    <name evidence="3" type="ORF">LG34_02515</name>
</gene>
<dbReference type="EMBL" id="JRFU01000022">
    <property type="protein sequence ID" value="PWE87702.1"/>
    <property type="molecule type" value="Genomic_DNA"/>
</dbReference>
<dbReference type="EMBL" id="CYYA01000001">
    <property type="protein sequence ID" value="CUM72883.1"/>
    <property type="molecule type" value="Genomic_DNA"/>
</dbReference>
<dbReference type="STRING" id="39490.ERS852448_00202"/>
<evidence type="ECO:0000313" key="2">
    <source>
        <dbReference type="EMBL" id="MSD16421.1"/>
    </source>
</evidence>
<dbReference type="Proteomes" id="UP000431304">
    <property type="component" value="Unassembled WGS sequence"/>
</dbReference>
<sequence>MSLVLPREEEVEKMFSRILASRDACERLSETFYNHLCDDNRFIDSDPGHFAEVMLKAYENGDVSAVLLELCNRSMFDLLKEAYLIPKRFHGKTGENPVLLTDINGKVLNTKQSVVSRHEYKKFLEIYQAHVAAPRSKLYLADGYDMVRYYTEHMNIEEKKEKRERGILILYAMPDTKKLHLSEAQAYDVVWNTFQEIQKAAYSAIVYYGQETGSKAGKSFDELGVLLPIHQFENRMLQHLSMIDGLVLSCREQMIRVAGADSLDL</sequence>
<evidence type="ECO:0000313" key="4">
    <source>
        <dbReference type="Proteomes" id="UP000095492"/>
    </source>
</evidence>
<reference evidence="1 4" key="2">
    <citation type="submission" date="2015-09" db="EMBL/GenBank/DDBJ databases">
        <authorList>
            <consortium name="Pathogen Informatics"/>
        </authorList>
    </citation>
    <scope>NUCLEOTIDE SEQUENCE [LARGE SCALE GENOMIC DNA]</scope>
    <source>
        <strain evidence="1 4">2789STDY5608891</strain>
    </source>
</reference>
<reference evidence="2 6" key="3">
    <citation type="journal article" date="2019" name="Nat. Med.">
        <title>A library of human gut bacterial isolates paired with longitudinal multiomics data enables mechanistic microbiome research.</title>
        <authorList>
            <person name="Poyet M."/>
            <person name="Groussin M."/>
            <person name="Gibbons S.M."/>
            <person name="Avila-Pacheco J."/>
            <person name="Jiang X."/>
            <person name="Kearney S.M."/>
            <person name="Perrotta A.R."/>
            <person name="Berdy B."/>
            <person name="Zhao S."/>
            <person name="Lieberman T.D."/>
            <person name="Swanson P.K."/>
            <person name="Smith M."/>
            <person name="Roesemann S."/>
            <person name="Alexander J.E."/>
            <person name="Rich S.A."/>
            <person name="Livny J."/>
            <person name="Vlamakis H."/>
            <person name="Clish C."/>
            <person name="Bullock K."/>
            <person name="Deik A."/>
            <person name="Scott J."/>
            <person name="Pierce K.A."/>
            <person name="Xavier R.J."/>
            <person name="Alm E.J."/>
        </authorList>
    </citation>
    <scope>NUCLEOTIDE SEQUENCE [LARGE SCALE GENOMIC DNA]</scope>
    <source>
        <strain evidence="2 6">BIOML-A3</strain>
    </source>
</reference>
<dbReference type="Proteomes" id="UP000095492">
    <property type="component" value="Unassembled WGS sequence"/>
</dbReference>
<keyword evidence="5" id="KW-1185">Reference proteome</keyword>
<dbReference type="OrthoDB" id="1970909at2"/>
<evidence type="ECO:0000313" key="3">
    <source>
        <dbReference type="EMBL" id="PWE87702.1"/>
    </source>
</evidence>
<evidence type="ECO:0000313" key="1">
    <source>
        <dbReference type="EMBL" id="CUM72883.1"/>
    </source>
</evidence>
<evidence type="ECO:0000313" key="5">
    <source>
        <dbReference type="Proteomes" id="UP000245288"/>
    </source>
</evidence>
<dbReference type="GeneID" id="42785272"/>
<organism evidence="1 4">
    <name type="scientific">Eubacterium ramulus</name>
    <dbReference type="NCBI Taxonomy" id="39490"/>
    <lineage>
        <taxon>Bacteria</taxon>
        <taxon>Bacillati</taxon>
        <taxon>Bacillota</taxon>
        <taxon>Clostridia</taxon>
        <taxon>Eubacteriales</taxon>
        <taxon>Eubacteriaceae</taxon>
        <taxon>Eubacterium</taxon>
    </lineage>
</organism>
<evidence type="ECO:0000313" key="6">
    <source>
        <dbReference type="Proteomes" id="UP000431304"/>
    </source>
</evidence>